<name>A0A9R1UJ99_LACSA</name>
<keyword evidence="11" id="KW-1185">Reference proteome</keyword>
<sequence>MEKLRKTVNQIAYTPISEVLSTLSPLHLSIIPLLFLSSSLYKIALSFRHTLHHLGFLRKHRLPVPVISVGNLTWGGNGKTPMVEFIANWLANDFGVSPLILTRGYGGADEAKMLQRHFNGTSVKIGVGANRAATAASFLHKHGFVYPLDIVSFKKHIPERRIVSDKIGVAILDDGMQHVSMSRDLEIVMVSDQNLSVIKSTILKANRFLPIYLSTMTPTHFFKPPSVSIQLSLEVVNEKIVLCVSAIGSPNSLVQRIQKMGPLFVDRLDYSDHHQFQNEDIMTIKARLNHLKNKFGSKPTIVMTEKDYDRDHKILGSLEPFEVLVLCCKLKILDHKEDEFKKLLIHSLS</sequence>
<evidence type="ECO:0000256" key="3">
    <source>
        <dbReference type="ARBA" id="ARBA00022516"/>
    </source>
</evidence>
<gene>
    <name evidence="10" type="ORF">LSAT_V11C900493400</name>
</gene>
<comment type="caution">
    <text evidence="10">The sequence shown here is derived from an EMBL/GenBank/DDBJ whole genome shotgun (WGS) entry which is preliminary data.</text>
</comment>
<dbReference type="GO" id="GO:0009029">
    <property type="term" value="F:lipid-A 4'-kinase activity"/>
    <property type="evidence" value="ECO:0000318"/>
    <property type="project" value="GO_Central"/>
</dbReference>
<organism evidence="10 11">
    <name type="scientific">Lactuca sativa</name>
    <name type="common">Garden lettuce</name>
    <dbReference type="NCBI Taxonomy" id="4236"/>
    <lineage>
        <taxon>Eukaryota</taxon>
        <taxon>Viridiplantae</taxon>
        <taxon>Streptophyta</taxon>
        <taxon>Embryophyta</taxon>
        <taxon>Tracheophyta</taxon>
        <taxon>Spermatophyta</taxon>
        <taxon>Magnoliopsida</taxon>
        <taxon>eudicotyledons</taxon>
        <taxon>Gunneridae</taxon>
        <taxon>Pentapetalae</taxon>
        <taxon>asterids</taxon>
        <taxon>campanulids</taxon>
        <taxon>Asterales</taxon>
        <taxon>Asteraceae</taxon>
        <taxon>Cichorioideae</taxon>
        <taxon>Cichorieae</taxon>
        <taxon>Lactucinae</taxon>
        <taxon>Lactuca</taxon>
    </lineage>
</organism>
<evidence type="ECO:0000256" key="4">
    <source>
        <dbReference type="ARBA" id="ARBA00022556"/>
    </source>
</evidence>
<evidence type="ECO:0000256" key="1">
    <source>
        <dbReference type="ARBA" id="ARBA00004870"/>
    </source>
</evidence>
<dbReference type="GO" id="GO:0009245">
    <property type="term" value="P:lipid A biosynthetic process"/>
    <property type="evidence" value="ECO:0007669"/>
    <property type="project" value="UniProtKB-KW"/>
</dbReference>
<dbReference type="Proteomes" id="UP000235145">
    <property type="component" value="Unassembled WGS sequence"/>
</dbReference>
<evidence type="ECO:0000256" key="9">
    <source>
        <dbReference type="ARBA" id="ARBA00023098"/>
    </source>
</evidence>
<proteinExistence type="inferred from homology"/>
<dbReference type="HAMAP" id="MF_00409">
    <property type="entry name" value="LpxK"/>
    <property type="match status" value="1"/>
</dbReference>
<dbReference type="PANTHER" id="PTHR42724">
    <property type="entry name" value="TETRAACYLDISACCHARIDE 4'-KINASE"/>
    <property type="match status" value="1"/>
</dbReference>
<dbReference type="EC" id="2.7.1.130" evidence="2"/>
<keyword evidence="6" id="KW-0547">Nucleotide-binding</keyword>
<evidence type="ECO:0000256" key="6">
    <source>
        <dbReference type="ARBA" id="ARBA00022741"/>
    </source>
</evidence>
<dbReference type="PANTHER" id="PTHR42724:SF1">
    <property type="entry name" value="TETRAACYLDISACCHARIDE 4'-KINASE, MITOCHONDRIAL-RELATED"/>
    <property type="match status" value="1"/>
</dbReference>
<dbReference type="GO" id="GO:0005524">
    <property type="term" value="F:ATP binding"/>
    <property type="evidence" value="ECO:0007669"/>
    <property type="project" value="UniProtKB-KW"/>
</dbReference>
<dbReference type="GO" id="GO:0016020">
    <property type="term" value="C:membrane"/>
    <property type="evidence" value="ECO:0007669"/>
    <property type="project" value="GOC"/>
</dbReference>
<keyword evidence="3" id="KW-0444">Lipid biosynthesis</keyword>
<keyword evidence="8" id="KW-0067">ATP-binding</keyword>
<keyword evidence="7" id="KW-0418">Kinase</keyword>
<protein>
    <recommendedName>
        <fullName evidence="2">tetraacyldisaccharide 4'-kinase</fullName>
        <ecNumber evidence="2">2.7.1.130</ecNumber>
    </recommendedName>
</protein>
<dbReference type="Pfam" id="PF02606">
    <property type="entry name" value="LpxK"/>
    <property type="match status" value="2"/>
</dbReference>
<evidence type="ECO:0000256" key="7">
    <source>
        <dbReference type="ARBA" id="ARBA00022777"/>
    </source>
</evidence>
<keyword evidence="4" id="KW-0441">Lipid A biosynthesis</keyword>
<dbReference type="AlphaFoldDB" id="A0A9R1UJ99"/>
<keyword evidence="9" id="KW-0443">Lipid metabolism</keyword>
<comment type="pathway">
    <text evidence="1">Glycolipid biosynthesis; lipid IV(A) biosynthesis; lipid IV(A) from (3R)-3-hydroxytetradecanoyl-[acyl-carrier-protein] and UDP-N-acetyl-alpha-D-glucosamine: step 6/6.</text>
</comment>
<keyword evidence="5" id="KW-0808">Transferase</keyword>
<evidence type="ECO:0000313" key="11">
    <source>
        <dbReference type="Proteomes" id="UP000235145"/>
    </source>
</evidence>
<accession>A0A9R1UJ99</accession>
<dbReference type="Gramene" id="rna-gnl|WGS:NBSK|LSAT_9X93121_mrna">
    <property type="protein sequence ID" value="cds-PLY85183.1"/>
    <property type="gene ID" value="gene-LSAT_9X93121"/>
</dbReference>
<dbReference type="InterPro" id="IPR003758">
    <property type="entry name" value="LpxK"/>
</dbReference>
<evidence type="ECO:0000256" key="2">
    <source>
        <dbReference type="ARBA" id="ARBA00012071"/>
    </source>
</evidence>
<dbReference type="EMBL" id="NBSK02000009">
    <property type="protein sequence ID" value="KAJ0188058.1"/>
    <property type="molecule type" value="Genomic_DNA"/>
</dbReference>
<evidence type="ECO:0000313" key="10">
    <source>
        <dbReference type="EMBL" id="KAJ0188058.1"/>
    </source>
</evidence>
<evidence type="ECO:0000256" key="8">
    <source>
        <dbReference type="ARBA" id="ARBA00022840"/>
    </source>
</evidence>
<evidence type="ECO:0000256" key="5">
    <source>
        <dbReference type="ARBA" id="ARBA00022679"/>
    </source>
</evidence>
<reference evidence="10 11" key="1">
    <citation type="journal article" date="2017" name="Nat. Commun.">
        <title>Genome assembly with in vitro proximity ligation data and whole-genome triplication in lettuce.</title>
        <authorList>
            <person name="Reyes-Chin-Wo S."/>
            <person name="Wang Z."/>
            <person name="Yang X."/>
            <person name="Kozik A."/>
            <person name="Arikit S."/>
            <person name="Song C."/>
            <person name="Xia L."/>
            <person name="Froenicke L."/>
            <person name="Lavelle D.O."/>
            <person name="Truco M.J."/>
            <person name="Xia R."/>
            <person name="Zhu S."/>
            <person name="Xu C."/>
            <person name="Xu H."/>
            <person name="Xu X."/>
            <person name="Cox K."/>
            <person name="Korf I."/>
            <person name="Meyers B.C."/>
            <person name="Michelmore R.W."/>
        </authorList>
    </citation>
    <scope>NUCLEOTIDE SEQUENCE [LARGE SCALE GENOMIC DNA]</scope>
    <source>
        <strain evidence="11">cv. Salinas</strain>
        <tissue evidence="10">Seedlings</tissue>
    </source>
</reference>